<evidence type="ECO:0000313" key="2">
    <source>
        <dbReference type="EMBL" id="ASM54413.1"/>
    </source>
</evidence>
<reference evidence="2 3" key="1">
    <citation type="submission" date="2015-03" db="EMBL/GenBank/DDBJ databases">
        <authorList>
            <person name="Xie B.-B."/>
            <person name="Rong J.-C."/>
            <person name="Qin Q.-L."/>
            <person name="Zhang Y.-Z."/>
        </authorList>
    </citation>
    <scope>NUCLEOTIDE SEQUENCE [LARGE SCALE GENOMIC DNA]</scope>
    <source>
        <strain evidence="2 3">KMM 661</strain>
    </source>
</reference>
<evidence type="ECO:0000256" key="1">
    <source>
        <dbReference type="SAM" id="Phobius"/>
    </source>
</evidence>
<keyword evidence="1" id="KW-0472">Membrane</keyword>
<dbReference type="AlphaFoldDB" id="A0AAC9UIS8"/>
<dbReference type="NCBIfam" id="NF038257">
    <property type="entry name" value="exopoly_VpsP"/>
    <property type="match status" value="1"/>
</dbReference>
<keyword evidence="1" id="KW-0812">Transmembrane</keyword>
<dbReference type="Gene3D" id="1.25.40.10">
    <property type="entry name" value="Tetratricopeptide repeat domain"/>
    <property type="match status" value="1"/>
</dbReference>
<sequence length="240" mass="27491">MISFKLNRLIPIIVLALITLFIAYYSIKSIRANAWYFNARNTLEQLSSPIKRSELKQAEKAITLAAKFEPSHPHYWHLNAYIKILSVSILNQPTVINAPTHQLAYQQAEQALLKSIELRQTWAETWIALAQVVSYQDGPTEQVYDYIQQAKKVGPYKLDVHLGIIQIALIHWSQLTPQYKALYVNELKLAVKYGYKFDQVFDIAKQSNSLPILCLSLQFGGDFDSVRKSYIFKKHCGSGK</sequence>
<dbReference type="GeneID" id="300942048"/>
<protein>
    <submittedName>
        <fullName evidence="2">Uncharacterized protein</fullName>
    </submittedName>
</protein>
<organism evidence="2 3">
    <name type="scientific">Pseudoalteromonas nigrifaciens</name>
    <dbReference type="NCBI Taxonomy" id="28109"/>
    <lineage>
        <taxon>Bacteria</taxon>
        <taxon>Pseudomonadati</taxon>
        <taxon>Pseudomonadota</taxon>
        <taxon>Gammaproteobacteria</taxon>
        <taxon>Alteromonadales</taxon>
        <taxon>Pseudoalteromonadaceae</taxon>
        <taxon>Pseudoalteromonas</taxon>
    </lineage>
</organism>
<proteinExistence type="predicted"/>
<name>A0AAC9UIS8_9GAMM</name>
<gene>
    <name evidence="2" type="ORF">PNIG_a2391</name>
</gene>
<accession>A0AAC9UIS8</accession>
<feature type="transmembrane region" description="Helical" evidence="1">
    <location>
        <begin position="6"/>
        <end position="27"/>
    </location>
</feature>
<dbReference type="KEGG" id="png:PNIG_a2391"/>
<keyword evidence="1" id="KW-1133">Transmembrane helix</keyword>
<dbReference type="EMBL" id="CP011036">
    <property type="protein sequence ID" value="ASM54413.1"/>
    <property type="molecule type" value="Genomic_DNA"/>
</dbReference>
<dbReference type="RefSeq" id="WP_089368426.1">
    <property type="nucleotide sequence ID" value="NZ_BJXZ01000064.1"/>
</dbReference>
<dbReference type="Proteomes" id="UP000198329">
    <property type="component" value="Chromosome I"/>
</dbReference>
<keyword evidence="3" id="KW-1185">Reference proteome</keyword>
<evidence type="ECO:0000313" key="3">
    <source>
        <dbReference type="Proteomes" id="UP000198329"/>
    </source>
</evidence>
<dbReference type="InterPro" id="IPR011990">
    <property type="entry name" value="TPR-like_helical_dom_sf"/>
</dbReference>